<evidence type="ECO:0000313" key="4">
    <source>
        <dbReference type="EMBL" id="RZC61864.1"/>
    </source>
</evidence>
<dbReference type="Pfam" id="PF04564">
    <property type="entry name" value="U-box"/>
    <property type="match status" value="1"/>
</dbReference>
<feature type="domain" description="U-box" evidence="3">
    <location>
        <begin position="4"/>
        <end position="76"/>
    </location>
</feature>
<evidence type="ECO:0000256" key="2">
    <source>
        <dbReference type="ARBA" id="ARBA00022679"/>
    </source>
</evidence>
<dbReference type="InterPro" id="IPR013083">
    <property type="entry name" value="Znf_RING/FYVE/PHD"/>
</dbReference>
<proteinExistence type="predicted"/>
<dbReference type="Proteomes" id="UP000316621">
    <property type="component" value="Chromosome 5"/>
</dbReference>
<evidence type="ECO:0000313" key="5">
    <source>
        <dbReference type="Proteomes" id="UP000316621"/>
    </source>
</evidence>
<keyword evidence="2" id="KW-0808">Transferase</keyword>
<dbReference type="GO" id="GO:0004842">
    <property type="term" value="F:ubiquitin-protein transferase activity"/>
    <property type="evidence" value="ECO:0007669"/>
    <property type="project" value="InterPro"/>
</dbReference>
<dbReference type="AlphaFoldDB" id="A0A4Y7JL93"/>
<protein>
    <recommendedName>
        <fullName evidence="3">U-box domain-containing protein</fullName>
    </recommendedName>
</protein>
<gene>
    <name evidence="4" type="ORF">C5167_023613</name>
</gene>
<dbReference type="InterPro" id="IPR003613">
    <property type="entry name" value="Ubox_domain"/>
</dbReference>
<evidence type="ECO:0000259" key="3">
    <source>
        <dbReference type="Pfam" id="PF04564"/>
    </source>
</evidence>
<name>A0A4Y7JL93_PAPSO</name>
<evidence type="ECO:0000256" key="1">
    <source>
        <dbReference type="ARBA" id="ARBA00004906"/>
    </source>
</evidence>
<dbReference type="GO" id="GO:0016567">
    <property type="term" value="P:protein ubiquitination"/>
    <property type="evidence" value="ECO:0007669"/>
    <property type="project" value="UniProtKB-UniPathway"/>
</dbReference>
<accession>A0A4Y7JL93</accession>
<dbReference type="SUPFAM" id="SSF57850">
    <property type="entry name" value="RING/U-box"/>
    <property type="match status" value="1"/>
</dbReference>
<sequence>MVKVPECLRCPLSRGIFRDPYATSDCNTYEKFVVFEHFGHCVVNGCYTDPDTEKDITFIRRNYALRDAVEWFKEQNCYIDFENEVSVESKAWSGWQLKPDKKD</sequence>
<dbReference type="UniPathway" id="UPA00143"/>
<dbReference type="EMBL" id="CM010719">
    <property type="protein sequence ID" value="RZC61864.1"/>
    <property type="molecule type" value="Genomic_DNA"/>
</dbReference>
<reference evidence="4 5" key="1">
    <citation type="journal article" date="2018" name="Science">
        <title>The opium poppy genome and morphinan production.</title>
        <authorList>
            <person name="Guo L."/>
            <person name="Winzer T."/>
            <person name="Yang X."/>
            <person name="Li Y."/>
            <person name="Ning Z."/>
            <person name="He Z."/>
            <person name="Teodor R."/>
            <person name="Lu Y."/>
            <person name="Bowser T.A."/>
            <person name="Graham I.A."/>
            <person name="Ye K."/>
        </authorList>
    </citation>
    <scope>NUCLEOTIDE SEQUENCE [LARGE SCALE GENOMIC DNA]</scope>
    <source>
        <strain evidence="5">cv. HN1</strain>
        <tissue evidence="4">Leaves</tissue>
    </source>
</reference>
<dbReference type="Gramene" id="RZC61864">
    <property type="protein sequence ID" value="RZC61864"/>
    <property type="gene ID" value="C5167_023613"/>
</dbReference>
<dbReference type="Gene3D" id="3.30.40.10">
    <property type="entry name" value="Zinc/RING finger domain, C3HC4 (zinc finger)"/>
    <property type="match status" value="1"/>
</dbReference>
<keyword evidence="5" id="KW-1185">Reference proteome</keyword>
<comment type="pathway">
    <text evidence="1">Protein modification; protein ubiquitination.</text>
</comment>
<organism evidence="4 5">
    <name type="scientific">Papaver somniferum</name>
    <name type="common">Opium poppy</name>
    <dbReference type="NCBI Taxonomy" id="3469"/>
    <lineage>
        <taxon>Eukaryota</taxon>
        <taxon>Viridiplantae</taxon>
        <taxon>Streptophyta</taxon>
        <taxon>Embryophyta</taxon>
        <taxon>Tracheophyta</taxon>
        <taxon>Spermatophyta</taxon>
        <taxon>Magnoliopsida</taxon>
        <taxon>Ranunculales</taxon>
        <taxon>Papaveraceae</taxon>
        <taxon>Papaveroideae</taxon>
        <taxon>Papaver</taxon>
    </lineage>
</organism>